<accession>A0A8H3L838</accession>
<dbReference type="Gene3D" id="3.30.420.10">
    <property type="entry name" value="Ribonuclease H-like superfamily/Ribonuclease H"/>
    <property type="match status" value="1"/>
</dbReference>
<name>A0A8H3L838_9GLOM</name>
<comment type="caution">
    <text evidence="1">The sequence shown here is derived from an EMBL/GenBank/DDBJ whole genome shotgun (WGS) entry which is preliminary data.</text>
</comment>
<evidence type="ECO:0000313" key="2">
    <source>
        <dbReference type="Proteomes" id="UP000615446"/>
    </source>
</evidence>
<gene>
    <name evidence="1" type="ORF">RCL2_000961500</name>
</gene>
<dbReference type="InterPro" id="IPR036397">
    <property type="entry name" value="RNaseH_sf"/>
</dbReference>
<proteinExistence type="predicted"/>
<evidence type="ECO:0000313" key="1">
    <source>
        <dbReference type="EMBL" id="GES82404.1"/>
    </source>
</evidence>
<dbReference type="EMBL" id="BLAL01000060">
    <property type="protein sequence ID" value="GES82404.1"/>
    <property type="molecule type" value="Genomic_DNA"/>
</dbReference>
<protein>
    <submittedName>
        <fullName evidence="1">IS630 family transposase</fullName>
    </submittedName>
</protein>
<reference evidence="1" key="1">
    <citation type="submission" date="2019-10" db="EMBL/GenBank/DDBJ databases">
        <title>Conservation and host-specific expression of non-tandemly repeated heterogenous ribosome RNA gene in arbuscular mycorrhizal fungi.</title>
        <authorList>
            <person name="Maeda T."/>
            <person name="Kobayashi Y."/>
            <person name="Nakagawa T."/>
            <person name="Ezawa T."/>
            <person name="Yamaguchi K."/>
            <person name="Bino T."/>
            <person name="Nishimoto Y."/>
            <person name="Shigenobu S."/>
            <person name="Kawaguchi M."/>
        </authorList>
    </citation>
    <scope>NUCLEOTIDE SEQUENCE</scope>
    <source>
        <strain evidence="1">HR1</strain>
    </source>
</reference>
<organism evidence="1 2">
    <name type="scientific">Rhizophagus clarus</name>
    <dbReference type="NCBI Taxonomy" id="94130"/>
    <lineage>
        <taxon>Eukaryota</taxon>
        <taxon>Fungi</taxon>
        <taxon>Fungi incertae sedis</taxon>
        <taxon>Mucoromycota</taxon>
        <taxon>Glomeromycotina</taxon>
        <taxon>Glomeromycetes</taxon>
        <taxon>Glomerales</taxon>
        <taxon>Glomeraceae</taxon>
        <taxon>Rhizophagus</taxon>
    </lineage>
</organism>
<dbReference type="Proteomes" id="UP000615446">
    <property type="component" value="Unassembled WGS sequence"/>
</dbReference>
<dbReference type="GO" id="GO:0003676">
    <property type="term" value="F:nucleic acid binding"/>
    <property type="evidence" value="ECO:0007669"/>
    <property type="project" value="InterPro"/>
</dbReference>
<dbReference type="AlphaFoldDB" id="A0A8H3L838"/>
<sequence length="119" mass="13649">MLDGFVAVDIFEGICNKQRFVDFVLNQVVPVINPYSSNNSIIIMDNVKIHYDTDFISLLEASGLRFLDDGYGRNESFSLRFLDDNHGRNESFSLRFLDDGHGRNESSGLRFLDDGHRRN</sequence>